<dbReference type="InterPro" id="IPR044578">
    <property type="entry name" value="BIR6-like"/>
</dbReference>
<keyword evidence="4" id="KW-1185">Reference proteome</keyword>
<dbReference type="STRING" id="180498.A0A067KPG2"/>
<evidence type="ECO:0000313" key="3">
    <source>
        <dbReference type="EMBL" id="KDP38032.1"/>
    </source>
</evidence>
<dbReference type="EMBL" id="KK914370">
    <property type="protein sequence ID" value="KDP38032.1"/>
    <property type="molecule type" value="Genomic_DNA"/>
</dbReference>
<dbReference type="Pfam" id="PF13041">
    <property type="entry name" value="PPR_2"/>
    <property type="match status" value="2"/>
</dbReference>
<gene>
    <name evidence="3" type="ORF">JCGZ_04675</name>
</gene>
<dbReference type="InterPro" id="IPR002885">
    <property type="entry name" value="PPR_rpt"/>
</dbReference>
<dbReference type="Pfam" id="PF01535">
    <property type="entry name" value="PPR"/>
    <property type="match status" value="3"/>
</dbReference>
<reference evidence="3 4" key="1">
    <citation type="journal article" date="2014" name="PLoS ONE">
        <title>Global Analysis of Gene Expression Profiles in Physic Nut (Jatropha curcas L.) Seedlings Exposed to Salt Stress.</title>
        <authorList>
            <person name="Zhang L."/>
            <person name="Zhang C."/>
            <person name="Wu P."/>
            <person name="Chen Y."/>
            <person name="Li M."/>
            <person name="Jiang H."/>
            <person name="Wu G."/>
        </authorList>
    </citation>
    <scope>NUCLEOTIDE SEQUENCE [LARGE SCALE GENOMIC DNA]</scope>
    <source>
        <strain evidence="4">cv. GZQX0401</strain>
        <tissue evidence="3">Young leaves</tissue>
    </source>
</reference>
<dbReference type="PANTHER" id="PTHR47003">
    <property type="entry name" value="OS01G0970900 PROTEIN"/>
    <property type="match status" value="1"/>
</dbReference>
<dbReference type="Proteomes" id="UP000027138">
    <property type="component" value="Unassembled WGS sequence"/>
</dbReference>
<dbReference type="GO" id="GO:0008380">
    <property type="term" value="P:RNA splicing"/>
    <property type="evidence" value="ECO:0007669"/>
    <property type="project" value="InterPro"/>
</dbReference>
<keyword evidence="1" id="KW-0677">Repeat</keyword>
<organism evidence="3 4">
    <name type="scientific">Jatropha curcas</name>
    <name type="common">Barbados nut</name>
    <dbReference type="NCBI Taxonomy" id="180498"/>
    <lineage>
        <taxon>Eukaryota</taxon>
        <taxon>Viridiplantae</taxon>
        <taxon>Streptophyta</taxon>
        <taxon>Embryophyta</taxon>
        <taxon>Tracheophyta</taxon>
        <taxon>Spermatophyta</taxon>
        <taxon>Magnoliopsida</taxon>
        <taxon>eudicotyledons</taxon>
        <taxon>Gunneridae</taxon>
        <taxon>Pentapetalae</taxon>
        <taxon>rosids</taxon>
        <taxon>fabids</taxon>
        <taxon>Malpighiales</taxon>
        <taxon>Euphorbiaceae</taxon>
        <taxon>Crotonoideae</taxon>
        <taxon>Jatropheae</taxon>
        <taxon>Jatropha</taxon>
    </lineage>
</organism>
<proteinExistence type="predicted"/>
<dbReference type="Gene3D" id="1.25.40.10">
    <property type="entry name" value="Tetratricopeptide repeat domain"/>
    <property type="match status" value="3"/>
</dbReference>
<dbReference type="AlphaFoldDB" id="A0A067KPG2"/>
<feature type="repeat" description="PPR" evidence="2">
    <location>
        <begin position="417"/>
        <end position="451"/>
    </location>
</feature>
<dbReference type="NCBIfam" id="TIGR00756">
    <property type="entry name" value="PPR"/>
    <property type="match status" value="6"/>
</dbReference>
<feature type="repeat" description="PPR" evidence="2">
    <location>
        <begin position="224"/>
        <end position="258"/>
    </location>
</feature>
<dbReference type="Pfam" id="PF12854">
    <property type="entry name" value="PPR_1"/>
    <property type="match status" value="1"/>
</dbReference>
<name>A0A067KPG2_JATCU</name>
<dbReference type="PROSITE" id="PS51375">
    <property type="entry name" value="PPR"/>
    <property type="match status" value="6"/>
</dbReference>
<sequence length="489" mass="56664">MGRLRFLFLLQRIPKRHHLYSSPLCHQSFLIRSLTCSQESFKKQILTEKPYRFPLKPCFCYHRSIHSNVEQTQVLIDVDNQNPEISTCKITEDSEKICGILSKNPNSSIDTLLDNVSIEVSPALVLEVLKKLSNAGFLALSFFKWAEKQKGCMYSTESYNALIESLGKIRQFKMIWNLVSDMKRKGLLSKETFTLISRRYARARKVKEAVDTFEKMEMFGLKIESSDFNRLFDTLSKSRQVQSAQDMFDKMKKRRFEPDIKSYTILLEGWGQERNLLKLDEVYREMKGSVKRLSEALEFFSRSKAKGFAPEAPTYNAVVGAYCWLMRMDDAYRIVDEMRRYGIGPNARTYDIILHHLIKAQRTEEALSVFEKMSSEQGCEPTVSTYEIIVRMFCNAERVDKAIQIWDQMKAKGILPGMHMFCTIINSLCHENKLDMACKYFQEMLDVGIRPPATLFSNLKQALLDNGKKHIVVLLAQKIDKLRKTPFVS</sequence>
<evidence type="ECO:0000256" key="2">
    <source>
        <dbReference type="PROSITE-ProRule" id="PRU00708"/>
    </source>
</evidence>
<protein>
    <submittedName>
        <fullName evidence="3">Uncharacterized protein</fullName>
    </submittedName>
</protein>
<dbReference type="OrthoDB" id="185373at2759"/>
<feature type="repeat" description="PPR" evidence="2">
    <location>
        <begin position="155"/>
        <end position="189"/>
    </location>
</feature>
<accession>A0A067KPG2</accession>
<evidence type="ECO:0000313" key="4">
    <source>
        <dbReference type="Proteomes" id="UP000027138"/>
    </source>
</evidence>
<feature type="repeat" description="PPR" evidence="2">
    <location>
        <begin position="346"/>
        <end position="381"/>
    </location>
</feature>
<feature type="repeat" description="PPR" evidence="2">
    <location>
        <begin position="311"/>
        <end position="345"/>
    </location>
</feature>
<dbReference type="PANTHER" id="PTHR47003:SF11">
    <property type="entry name" value="PPR SUPERFAMILY PROTEIN"/>
    <property type="match status" value="1"/>
</dbReference>
<feature type="repeat" description="PPR" evidence="2">
    <location>
        <begin position="382"/>
        <end position="416"/>
    </location>
</feature>
<dbReference type="InterPro" id="IPR011990">
    <property type="entry name" value="TPR-like_helical_dom_sf"/>
</dbReference>
<evidence type="ECO:0000256" key="1">
    <source>
        <dbReference type="ARBA" id="ARBA00022737"/>
    </source>
</evidence>